<dbReference type="GeneID" id="54998878"/>
<keyword evidence="2" id="KW-1185">Reference proteome</keyword>
<proteinExistence type="predicted"/>
<dbReference type="Proteomes" id="UP000515342">
    <property type="component" value="Segment"/>
</dbReference>
<name>D6PIC7_9CAUD</name>
<evidence type="ECO:0008006" key="3">
    <source>
        <dbReference type="Google" id="ProtNLM"/>
    </source>
</evidence>
<dbReference type="EMBL" id="GU943073">
    <property type="protein sequence ID" value="ADD95478.1"/>
    <property type="molecule type" value="Genomic_DNA"/>
</dbReference>
<organism evidence="1 2">
    <name type="scientific">uncultured phage MedDCM-OCT-S08-C41</name>
    <dbReference type="NCBI Taxonomy" id="743578"/>
    <lineage>
        <taxon>Viruses</taxon>
        <taxon>Duplodnaviria</taxon>
        <taxon>Heunggongvirae</taxon>
        <taxon>Uroviricota</taxon>
        <taxon>Caudoviricetes</taxon>
        <taxon>Autographivirales</taxon>
        <taxon>Powvirus</taxon>
        <taxon>Powvirus S08C41</taxon>
    </lineage>
</organism>
<accession>D6PIC7</accession>
<dbReference type="KEGG" id="vg:54998878"/>
<dbReference type="RefSeq" id="YP_009807984.1">
    <property type="nucleotide sequence ID" value="NC_048034.1"/>
</dbReference>
<evidence type="ECO:0000313" key="1">
    <source>
        <dbReference type="EMBL" id="ADD95478.1"/>
    </source>
</evidence>
<reference evidence="1 2" key="1">
    <citation type="journal article" date="2010" name="ISME J.">
        <title>Metagenome of the Mediterranean deep chlorophyll maximum studied by direct and fosmid library 454 pyrosequencing.</title>
        <authorList>
            <person name="Ghai R."/>
            <person name="Martin-Cuadrado A.B."/>
            <person name="Molto A.G."/>
            <person name="Heredia I.G."/>
            <person name="Cabrera R."/>
            <person name="Martin J."/>
            <person name="Verdu M."/>
            <person name="Deschamps P."/>
            <person name="Moreira D."/>
            <person name="Lopez-Garcia P."/>
            <person name="Mira A."/>
            <person name="Rodriguez-Valera F."/>
        </authorList>
    </citation>
    <scope>NUCLEOTIDE SEQUENCE [LARGE SCALE GENOMIC DNA]</scope>
</reference>
<protein>
    <recommendedName>
        <fullName evidence="3">Internal virion protein</fullName>
    </recommendedName>
</protein>
<sequence>MLLTAAAGTASAVGGLASAGAEKTAQVNNYKRQLKIRSIEWDRSRAMYGQKVSEANEQLDENFMAASRGFAAEQSQLNDLYNQASVSLQNDFAKIAEKSKYYGSGKTADRLAARDMAAFGRAQALTASNLVRAGESYDSDVANIRQQLKTAQRKTVAPVMFKPQPGLPPVKPNTDMTGANLSFIGSMIGTGLDSYSAYKSSQNLEHLENNNG</sequence>
<evidence type="ECO:0000313" key="2">
    <source>
        <dbReference type="Proteomes" id="UP000515342"/>
    </source>
</evidence>